<dbReference type="SUPFAM" id="SSF55874">
    <property type="entry name" value="ATPase domain of HSP90 chaperone/DNA topoisomerase II/histidine kinase"/>
    <property type="match status" value="1"/>
</dbReference>
<name>A0A6J5FPM7_9BURK</name>
<dbReference type="InterPro" id="IPR005467">
    <property type="entry name" value="His_kinase_dom"/>
</dbReference>
<keyword evidence="4" id="KW-0472">Membrane</keyword>
<feature type="transmembrane region" description="Helical" evidence="4">
    <location>
        <begin position="190"/>
        <end position="210"/>
    </location>
</feature>
<keyword evidence="4" id="KW-0812">Transmembrane</keyword>
<dbReference type="InterPro" id="IPR036890">
    <property type="entry name" value="HATPase_C_sf"/>
</dbReference>
<feature type="transmembrane region" description="Helical" evidence="4">
    <location>
        <begin position="134"/>
        <end position="153"/>
    </location>
</feature>
<proteinExistence type="predicted"/>
<feature type="transmembrane region" description="Helical" evidence="4">
    <location>
        <begin position="58"/>
        <end position="81"/>
    </location>
</feature>
<accession>A0A6J5FPM7</accession>
<keyword evidence="7" id="KW-1185">Reference proteome</keyword>
<feature type="transmembrane region" description="Helical" evidence="4">
    <location>
        <begin position="33"/>
        <end position="52"/>
    </location>
</feature>
<feature type="domain" description="Histidine kinase" evidence="5">
    <location>
        <begin position="223"/>
        <end position="458"/>
    </location>
</feature>
<dbReference type="RefSeq" id="WP_175158956.1">
    <property type="nucleotide sequence ID" value="NZ_CADIKI010000004.1"/>
</dbReference>
<keyword evidence="6" id="KW-0418">Kinase</keyword>
<dbReference type="Gene3D" id="3.30.565.10">
    <property type="entry name" value="Histidine kinase-like ATPase, C-terminal domain"/>
    <property type="match status" value="1"/>
</dbReference>
<dbReference type="GO" id="GO:0000155">
    <property type="term" value="F:phosphorelay sensor kinase activity"/>
    <property type="evidence" value="ECO:0007669"/>
    <property type="project" value="TreeGrafter"/>
</dbReference>
<evidence type="ECO:0000256" key="3">
    <source>
        <dbReference type="ARBA" id="ARBA00022553"/>
    </source>
</evidence>
<evidence type="ECO:0000313" key="7">
    <source>
        <dbReference type="Proteomes" id="UP000494252"/>
    </source>
</evidence>
<protein>
    <recommendedName>
        <fullName evidence="2">histidine kinase</fullName>
        <ecNumber evidence="2">2.7.13.3</ecNumber>
    </recommendedName>
</protein>
<dbReference type="Proteomes" id="UP000494252">
    <property type="component" value="Unassembled WGS sequence"/>
</dbReference>
<feature type="transmembrane region" description="Helical" evidence="4">
    <location>
        <begin position="6"/>
        <end position="26"/>
    </location>
</feature>
<dbReference type="PANTHER" id="PTHR43547:SF2">
    <property type="entry name" value="HYBRID SIGNAL TRANSDUCTION HISTIDINE KINASE C"/>
    <property type="match status" value="1"/>
</dbReference>
<dbReference type="InterPro" id="IPR004358">
    <property type="entry name" value="Sig_transdc_His_kin-like_C"/>
</dbReference>
<keyword evidence="3" id="KW-0597">Phosphoprotein</keyword>
<reference evidence="6 7" key="1">
    <citation type="submission" date="2020-04" db="EMBL/GenBank/DDBJ databases">
        <authorList>
            <person name="De Canck E."/>
        </authorList>
    </citation>
    <scope>NUCLEOTIDE SEQUENCE [LARGE SCALE GENOMIC DNA]</scope>
    <source>
        <strain evidence="6 7">LMG 27177</strain>
    </source>
</reference>
<dbReference type="EMBL" id="CADIKI010000004">
    <property type="protein sequence ID" value="CAB3784797.1"/>
    <property type="molecule type" value="Genomic_DNA"/>
</dbReference>
<dbReference type="InterPro" id="IPR003594">
    <property type="entry name" value="HATPase_dom"/>
</dbReference>
<feature type="transmembrane region" description="Helical" evidence="4">
    <location>
        <begin position="93"/>
        <end position="114"/>
    </location>
</feature>
<organism evidence="6 7">
    <name type="scientific">Paraburkholderia fynbosensis</name>
    <dbReference type="NCBI Taxonomy" id="1200993"/>
    <lineage>
        <taxon>Bacteria</taxon>
        <taxon>Pseudomonadati</taxon>
        <taxon>Pseudomonadota</taxon>
        <taxon>Betaproteobacteria</taxon>
        <taxon>Burkholderiales</taxon>
        <taxon>Burkholderiaceae</taxon>
        <taxon>Paraburkholderia</taxon>
    </lineage>
</organism>
<evidence type="ECO:0000259" key="5">
    <source>
        <dbReference type="PROSITE" id="PS50109"/>
    </source>
</evidence>
<keyword evidence="4" id="KW-1133">Transmembrane helix</keyword>
<dbReference type="Pfam" id="PF16927">
    <property type="entry name" value="HisKA_7TM"/>
    <property type="match status" value="1"/>
</dbReference>
<evidence type="ECO:0000256" key="2">
    <source>
        <dbReference type="ARBA" id="ARBA00012438"/>
    </source>
</evidence>
<dbReference type="SMART" id="SM00387">
    <property type="entry name" value="HATPase_c"/>
    <property type="match status" value="1"/>
</dbReference>
<gene>
    <name evidence="6" type="primary">rcsC_2</name>
    <name evidence="6" type="ORF">LMG27177_01686</name>
</gene>
<dbReference type="PANTHER" id="PTHR43547">
    <property type="entry name" value="TWO-COMPONENT HISTIDINE KINASE"/>
    <property type="match status" value="1"/>
</dbReference>
<dbReference type="PRINTS" id="PR00344">
    <property type="entry name" value="BCTRLSENSOR"/>
</dbReference>
<dbReference type="PROSITE" id="PS50109">
    <property type="entry name" value="HIS_KIN"/>
    <property type="match status" value="1"/>
</dbReference>
<evidence type="ECO:0000256" key="1">
    <source>
        <dbReference type="ARBA" id="ARBA00000085"/>
    </source>
</evidence>
<dbReference type="InterPro" id="IPR031621">
    <property type="entry name" value="HisKA_7TM"/>
</dbReference>
<keyword evidence="6" id="KW-0808">Transferase</keyword>
<dbReference type="EC" id="2.7.13.3" evidence="2"/>
<dbReference type="AlphaFoldDB" id="A0A6J5FPM7"/>
<sequence length="476" mass="52272">MYAIPTAFVAALFVVFGLYVFVTQGITRLSGPFLLMCATTFAWQGTWTLLFQTDNPQLAGVLVRLGYLFILFLPTTFYHFVIEVAARRREQPLLFASYGLCLVLAALLPGHEVIAGYQAHFFGFYPVAGPLHPLHVVQTMVLAGRCAQILLAARRHARGEARKRLDLCFANLCLYSFAAVDYAVNYGYGFYPPGVLFIALSLGLLALMIVRYQLIHPYALAATIAHEFTTPLATIGLHADEIAGVWAQMSNGQRMPATHGPHEEHAQPGQFERIGQLATAIRREVSGTSAMVDMMLASFTLDRLDRSRFSAHSVQQCVASALERYPFRGDERARVSVMPIDPELRFSGSDTVVVFVLFNLLKNALHAIRVKGAGRIMISAVQDQNFCVLQFRDTGPGIAPDVLPYIFDAFFSTKRHGSGAGMGLAFCRRAALMLGGSIKCSSTQGAHTTFTIRLPVPGTPADRALRAPPPRSGRWL</sequence>
<evidence type="ECO:0000313" key="6">
    <source>
        <dbReference type="EMBL" id="CAB3784797.1"/>
    </source>
</evidence>
<comment type="catalytic activity">
    <reaction evidence="1">
        <text>ATP + protein L-histidine = ADP + protein N-phospho-L-histidine.</text>
        <dbReference type="EC" id="2.7.13.3"/>
    </reaction>
</comment>
<evidence type="ECO:0000256" key="4">
    <source>
        <dbReference type="SAM" id="Phobius"/>
    </source>
</evidence>
<dbReference type="Pfam" id="PF02518">
    <property type="entry name" value="HATPase_c"/>
    <property type="match status" value="1"/>
</dbReference>